<name>A0A383DVJ0_9ZZZZ</name>
<reference evidence="1" key="1">
    <citation type="submission" date="2018-05" db="EMBL/GenBank/DDBJ databases">
        <authorList>
            <person name="Lanie J.A."/>
            <person name="Ng W.-L."/>
            <person name="Kazmierczak K.M."/>
            <person name="Andrzejewski T.M."/>
            <person name="Davidsen T.M."/>
            <person name="Wayne K.J."/>
            <person name="Tettelin H."/>
            <person name="Glass J.I."/>
            <person name="Rusch D."/>
            <person name="Podicherti R."/>
            <person name="Tsui H.-C.T."/>
            <person name="Winkler M.E."/>
        </authorList>
    </citation>
    <scope>NUCLEOTIDE SEQUENCE</scope>
</reference>
<accession>A0A383DVJ0</accession>
<organism evidence="1">
    <name type="scientific">marine metagenome</name>
    <dbReference type="NCBI Taxonomy" id="408172"/>
    <lineage>
        <taxon>unclassified sequences</taxon>
        <taxon>metagenomes</taxon>
        <taxon>ecological metagenomes</taxon>
    </lineage>
</organism>
<dbReference type="AlphaFoldDB" id="A0A383DVJ0"/>
<evidence type="ECO:0000313" key="1">
    <source>
        <dbReference type="EMBL" id="SVE48324.1"/>
    </source>
</evidence>
<dbReference type="EMBL" id="UINC01220419">
    <property type="protein sequence ID" value="SVE48324.1"/>
    <property type="molecule type" value="Genomic_DNA"/>
</dbReference>
<proteinExistence type="predicted"/>
<feature type="non-terminal residue" evidence="1">
    <location>
        <position position="91"/>
    </location>
</feature>
<gene>
    <name evidence="1" type="ORF">METZ01_LOCUS501178</name>
</gene>
<sequence length="91" mass="10852">MTNMLTNLAEYKRLRDNGKIQEHAYRKLRRREDVGELYRRLVRLIDDTEKVVFALDNGLKRELAKAAGNDEITDHKVLALLTRSYERYSWK</sequence>
<protein>
    <submittedName>
        <fullName evidence="1">Uncharacterized protein</fullName>
    </submittedName>
</protein>